<evidence type="ECO:0000313" key="3">
    <source>
        <dbReference type="Proteomes" id="UP000002745"/>
    </source>
</evidence>
<dbReference type="HOGENOM" id="CLU_1123340_0_0_5"/>
<dbReference type="AlphaFoldDB" id="C6XMD5"/>
<organism evidence="2 3">
    <name type="scientific">Hirschia baltica (strain ATCC 49814 / DSM 5838 / IFAM 1418)</name>
    <dbReference type="NCBI Taxonomy" id="582402"/>
    <lineage>
        <taxon>Bacteria</taxon>
        <taxon>Pseudomonadati</taxon>
        <taxon>Pseudomonadota</taxon>
        <taxon>Alphaproteobacteria</taxon>
        <taxon>Hyphomonadales</taxon>
        <taxon>Hyphomonadaceae</taxon>
        <taxon>Hirschia</taxon>
    </lineage>
</organism>
<gene>
    <name evidence="2" type="ordered locus">Hbal_0376</name>
</gene>
<dbReference type="EMBL" id="CP001678">
    <property type="protein sequence ID" value="ACT58078.1"/>
    <property type="molecule type" value="Genomic_DNA"/>
</dbReference>
<evidence type="ECO:0000256" key="1">
    <source>
        <dbReference type="SAM" id="SignalP"/>
    </source>
</evidence>
<protein>
    <recommendedName>
        <fullName evidence="4">TonB C-terminal domain-containing protein</fullName>
    </recommendedName>
</protein>
<feature type="chain" id="PRO_5002972934" description="TonB C-terminal domain-containing protein" evidence="1">
    <location>
        <begin position="22"/>
        <end position="247"/>
    </location>
</feature>
<dbReference type="Proteomes" id="UP000002745">
    <property type="component" value="Chromosome"/>
</dbReference>
<dbReference type="KEGG" id="hba:Hbal_0376"/>
<keyword evidence="3" id="KW-1185">Reference proteome</keyword>
<sequence>MKFVITLFFSIVCFSGNVAYAAKSQKPDVTKMAFEETCSPDLARWEIIYQLGKIHEKLEAKDWQGAYDATAPLEGFGATCWEWLTLQRYKSVIFASEGKIDTAVEILDKSLNLKGLKPYQIESISKFKTKLLAGEWQYKSYVERDAQAKADALIGALDRDEYEIKKPSVWKLKRTASSYSGNAMCYVFLDLTEEGKPENLVAKCSFDKFEEAMVEALASVRFSPRYEGGVAVKTKEVMYPFELVMNQ</sequence>
<feature type="signal peptide" evidence="1">
    <location>
        <begin position="1"/>
        <end position="21"/>
    </location>
</feature>
<proteinExistence type="predicted"/>
<accession>C6XMD5</accession>
<dbReference type="STRING" id="582402.Hbal_0376"/>
<evidence type="ECO:0008006" key="4">
    <source>
        <dbReference type="Google" id="ProtNLM"/>
    </source>
</evidence>
<reference evidence="3" key="1">
    <citation type="journal article" date="2011" name="J. Bacteriol.">
        <title>Genome sequences of eight morphologically diverse alphaproteobacteria.</title>
        <authorList>
            <consortium name="US DOE Joint Genome Institute"/>
            <person name="Brown P.J."/>
            <person name="Kysela D.T."/>
            <person name="Buechlein A."/>
            <person name="Hemmerich C."/>
            <person name="Brun Y.V."/>
        </authorList>
    </citation>
    <scope>NUCLEOTIDE SEQUENCE [LARGE SCALE GENOMIC DNA]</scope>
    <source>
        <strain evidence="3">ATCC 49814 / DSM 5838 / IFAM 1418</strain>
    </source>
</reference>
<keyword evidence="1" id="KW-0732">Signal</keyword>
<name>C6XMD5_HIRBI</name>
<evidence type="ECO:0000313" key="2">
    <source>
        <dbReference type="EMBL" id="ACT58078.1"/>
    </source>
</evidence>